<dbReference type="Pfam" id="PF00067">
    <property type="entry name" value="p450"/>
    <property type="match status" value="1"/>
</dbReference>
<name>A0AAD2DL85_9LAMI</name>
<evidence type="ECO:0000313" key="2">
    <source>
        <dbReference type="Proteomes" id="UP000834106"/>
    </source>
</evidence>
<evidence type="ECO:0008006" key="3">
    <source>
        <dbReference type="Google" id="ProtNLM"/>
    </source>
</evidence>
<evidence type="ECO:0000313" key="1">
    <source>
        <dbReference type="EMBL" id="CAI9758094.1"/>
    </source>
</evidence>
<dbReference type="SUPFAM" id="SSF48264">
    <property type="entry name" value="Cytochrome P450"/>
    <property type="match status" value="1"/>
</dbReference>
<organism evidence="1 2">
    <name type="scientific">Fraxinus pennsylvanica</name>
    <dbReference type="NCBI Taxonomy" id="56036"/>
    <lineage>
        <taxon>Eukaryota</taxon>
        <taxon>Viridiplantae</taxon>
        <taxon>Streptophyta</taxon>
        <taxon>Embryophyta</taxon>
        <taxon>Tracheophyta</taxon>
        <taxon>Spermatophyta</taxon>
        <taxon>Magnoliopsida</taxon>
        <taxon>eudicotyledons</taxon>
        <taxon>Gunneridae</taxon>
        <taxon>Pentapetalae</taxon>
        <taxon>asterids</taxon>
        <taxon>lamiids</taxon>
        <taxon>Lamiales</taxon>
        <taxon>Oleaceae</taxon>
        <taxon>Oleeae</taxon>
        <taxon>Fraxinus</taxon>
    </lineage>
</organism>
<reference evidence="1" key="1">
    <citation type="submission" date="2023-05" db="EMBL/GenBank/DDBJ databases">
        <authorList>
            <person name="Huff M."/>
        </authorList>
    </citation>
    <scope>NUCLEOTIDE SEQUENCE</scope>
</reference>
<dbReference type="InterPro" id="IPR036396">
    <property type="entry name" value="Cyt_P450_sf"/>
</dbReference>
<protein>
    <recommendedName>
        <fullName evidence="3">Cytochrome P450</fullName>
    </recommendedName>
</protein>
<dbReference type="Proteomes" id="UP000834106">
    <property type="component" value="Chromosome 3"/>
</dbReference>
<sequence length="99" mass="11522">MTELLRHSKAMERLENKVRLVVGSKLEITEEDLDKMPYLMTPIKESLRLHYRSVMEVEALPLPITQELTHGTKIRCCNLNPSDYQCWGSHQRPIVVGIY</sequence>
<dbReference type="AlphaFoldDB" id="A0AAD2DL85"/>
<dbReference type="EMBL" id="OU503038">
    <property type="protein sequence ID" value="CAI9758094.1"/>
    <property type="molecule type" value="Genomic_DNA"/>
</dbReference>
<gene>
    <name evidence="1" type="ORF">FPE_LOCUS5524</name>
</gene>
<keyword evidence="2" id="KW-1185">Reference proteome</keyword>
<dbReference type="GO" id="GO:0005506">
    <property type="term" value="F:iron ion binding"/>
    <property type="evidence" value="ECO:0007669"/>
    <property type="project" value="InterPro"/>
</dbReference>
<dbReference type="GO" id="GO:0020037">
    <property type="term" value="F:heme binding"/>
    <property type="evidence" value="ECO:0007669"/>
    <property type="project" value="InterPro"/>
</dbReference>
<dbReference type="GO" id="GO:0016705">
    <property type="term" value="F:oxidoreductase activity, acting on paired donors, with incorporation or reduction of molecular oxygen"/>
    <property type="evidence" value="ECO:0007669"/>
    <property type="project" value="InterPro"/>
</dbReference>
<proteinExistence type="predicted"/>
<dbReference type="Gene3D" id="1.10.630.10">
    <property type="entry name" value="Cytochrome P450"/>
    <property type="match status" value="1"/>
</dbReference>
<accession>A0AAD2DL85</accession>
<dbReference type="GO" id="GO:0004497">
    <property type="term" value="F:monooxygenase activity"/>
    <property type="evidence" value="ECO:0007669"/>
    <property type="project" value="InterPro"/>
</dbReference>
<dbReference type="InterPro" id="IPR001128">
    <property type="entry name" value="Cyt_P450"/>
</dbReference>